<accession>A0A7X0M9S2</accession>
<reference evidence="1 2" key="1">
    <citation type="submission" date="2020-08" db="EMBL/GenBank/DDBJ databases">
        <title>Sequencing the genomes of 1000 actinobacteria strains.</title>
        <authorList>
            <person name="Klenk H.-P."/>
        </authorList>
    </citation>
    <scope>NUCLEOTIDE SEQUENCE [LARGE SCALE GENOMIC DNA]</scope>
    <source>
        <strain evidence="1 2">DSM 44936</strain>
    </source>
</reference>
<keyword evidence="2" id="KW-1185">Reference proteome</keyword>
<dbReference type="EMBL" id="JACHIU010000001">
    <property type="protein sequence ID" value="MBB6475236.1"/>
    <property type="molecule type" value="Genomic_DNA"/>
</dbReference>
<evidence type="ECO:0000313" key="2">
    <source>
        <dbReference type="Proteomes" id="UP000555564"/>
    </source>
</evidence>
<comment type="caution">
    <text evidence="1">The sequence shown here is derived from an EMBL/GenBank/DDBJ whole genome shotgun (WGS) entry which is preliminary data.</text>
</comment>
<dbReference type="AlphaFoldDB" id="A0A7X0M9S2"/>
<name>A0A7X0M9S2_9ACTN</name>
<organism evidence="1 2">
    <name type="scientific">Sphaerisporangium rubeum</name>
    <dbReference type="NCBI Taxonomy" id="321317"/>
    <lineage>
        <taxon>Bacteria</taxon>
        <taxon>Bacillati</taxon>
        <taxon>Actinomycetota</taxon>
        <taxon>Actinomycetes</taxon>
        <taxon>Streptosporangiales</taxon>
        <taxon>Streptosporangiaceae</taxon>
        <taxon>Sphaerisporangium</taxon>
    </lineage>
</organism>
<sequence length="31" mass="3204">MTIFAGLLVLPCGVGPKHGTSGNLWSLSDMT</sequence>
<proteinExistence type="predicted"/>
<protein>
    <submittedName>
        <fullName evidence="1">Uncharacterized protein</fullName>
    </submittedName>
</protein>
<dbReference type="Proteomes" id="UP000555564">
    <property type="component" value="Unassembled WGS sequence"/>
</dbReference>
<evidence type="ECO:0000313" key="1">
    <source>
        <dbReference type="EMBL" id="MBB6475236.1"/>
    </source>
</evidence>
<gene>
    <name evidence="1" type="ORF">BJ992_004667</name>
</gene>